<dbReference type="InterPro" id="IPR012347">
    <property type="entry name" value="Ferritin-like"/>
</dbReference>
<name>A0A8S5M7K2_9CAUD</name>
<organism evidence="2">
    <name type="scientific">Siphoviridae sp. ctrgt10</name>
    <dbReference type="NCBI Taxonomy" id="2826479"/>
    <lineage>
        <taxon>Viruses</taxon>
        <taxon>Duplodnaviria</taxon>
        <taxon>Heunggongvirae</taxon>
        <taxon>Uroviricota</taxon>
        <taxon>Caudoviricetes</taxon>
    </lineage>
</organism>
<reference evidence="2" key="1">
    <citation type="journal article" date="2021" name="Proc. Natl. Acad. Sci. U.S.A.">
        <title>A Catalog of Tens of Thousands of Viruses from Human Metagenomes Reveals Hidden Associations with Chronic Diseases.</title>
        <authorList>
            <person name="Tisza M.J."/>
            <person name="Buck C.B."/>
        </authorList>
    </citation>
    <scope>NUCLEOTIDE SEQUENCE</scope>
    <source>
        <strain evidence="2">Ctrgt10</strain>
    </source>
</reference>
<dbReference type="EMBL" id="BK014839">
    <property type="protein sequence ID" value="DAD78194.1"/>
    <property type="molecule type" value="Genomic_DNA"/>
</dbReference>
<sequence length="185" mass="20847">MNTKMKINEAKEIKYTIWVKRNNEDFWRPWGGRTEFPSTKEREELKSWLLDSGYKDMVVTDAGVRPVKDINEDVKAEEKEVEEIPETPTTPDEFGAATIINSLIQDEWQAIQGYNDAVATFSTMGMDDNIINIFKDIANEENIHVGQLQKALEAVSPNADSIKAGEKEGAEQLDVPVEEGAAKQE</sequence>
<evidence type="ECO:0000313" key="2">
    <source>
        <dbReference type="EMBL" id="DAD78194.1"/>
    </source>
</evidence>
<proteinExistence type="predicted"/>
<feature type="region of interest" description="Disordered" evidence="1">
    <location>
        <begin position="74"/>
        <end position="93"/>
    </location>
</feature>
<evidence type="ECO:0000256" key="1">
    <source>
        <dbReference type="SAM" id="MobiDB-lite"/>
    </source>
</evidence>
<dbReference type="SUPFAM" id="SSF47240">
    <property type="entry name" value="Ferritin-like"/>
    <property type="match status" value="1"/>
</dbReference>
<protein>
    <submittedName>
        <fullName evidence="2">PROTEIN (FOUR-HELIX BUNDLE MODEL)-HELICAL BUNDLE, PROTEIN DESIGN, DE</fullName>
    </submittedName>
</protein>
<accession>A0A8S5M7K2</accession>
<dbReference type="InterPro" id="IPR009078">
    <property type="entry name" value="Ferritin-like_SF"/>
</dbReference>
<feature type="region of interest" description="Disordered" evidence="1">
    <location>
        <begin position="157"/>
        <end position="185"/>
    </location>
</feature>
<dbReference type="Gene3D" id="1.20.1260.10">
    <property type="match status" value="1"/>
</dbReference>